<dbReference type="PANTHER" id="PTHR31235">
    <property type="entry name" value="PEROXIDASE 25-RELATED"/>
    <property type="match status" value="1"/>
</dbReference>
<dbReference type="InParanoid" id="A0A7N2R0S0"/>
<evidence type="ECO:0000256" key="4">
    <source>
        <dbReference type="ARBA" id="ARBA00022559"/>
    </source>
</evidence>
<evidence type="ECO:0000256" key="5">
    <source>
        <dbReference type="ARBA" id="ARBA00022617"/>
    </source>
</evidence>
<dbReference type="InterPro" id="IPR010255">
    <property type="entry name" value="Haem_peroxidase_sf"/>
</dbReference>
<feature type="binding site" evidence="11">
    <location>
        <position position="116"/>
    </location>
    <ligand>
        <name>Ca(2+)</name>
        <dbReference type="ChEBI" id="CHEBI:29108"/>
        <label>1</label>
    </ligand>
</feature>
<keyword evidence="8 11" id="KW-0408">Iron</keyword>
<dbReference type="EC" id="1.11.1.7" evidence="3"/>
<name>A0A7N2R0S0_QUELO</name>
<dbReference type="GO" id="GO:0006979">
    <property type="term" value="P:response to oxidative stress"/>
    <property type="evidence" value="ECO:0007669"/>
    <property type="project" value="InterPro"/>
</dbReference>
<evidence type="ECO:0000256" key="7">
    <source>
        <dbReference type="ARBA" id="ARBA00023002"/>
    </source>
</evidence>
<evidence type="ECO:0000256" key="8">
    <source>
        <dbReference type="ARBA" id="ARBA00023004"/>
    </source>
</evidence>
<keyword evidence="4" id="KW-0575">Peroxidase</keyword>
<evidence type="ECO:0000256" key="6">
    <source>
        <dbReference type="ARBA" id="ARBA00022723"/>
    </source>
</evidence>
<dbReference type="GO" id="GO:0140825">
    <property type="term" value="F:lactoperoxidase activity"/>
    <property type="evidence" value="ECO:0007669"/>
    <property type="project" value="UniProtKB-EC"/>
</dbReference>
<sequence length="277" mass="31429">MVGSTIPFSSFPPFPCPNQRSFKHFFHAAIHALVYKYWGFSYLGCSLTMVTIKFCLVFFVTMSMMLSMSLAMPSLKVDNYQSTCPSAESIVRNTVNNAMSSKPGLAADLTRMHFHDCFVRCIYYYIYTTKLPDDGLSQCTVTSLVEVETEMMGSNKRGKKNKKSYVVQAPYVSCWLKVLWDLFLYFEEEPIQNLPPPTFNAQQLEQRFAQKGLSLDEMGTLSGTHSIGRSHYSSFSKRLYTFNETNPQDPSMDPIFARDLKSKCPQNAGNDDPTVLT</sequence>
<reference evidence="15 16" key="1">
    <citation type="journal article" date="2016" name="G3 (Bethesda)">
        <title>First Draft Assembly and Annotation of the Genome of a California Endemic Oak Quercus lobata Nee (Fagaceae).</title>
        <authorList>
            <person name="Sork V.L."/>
            <person name="Fitz-Gibbon S.T."/>
            <person name="Puiu D."/>
            <person name="Crepeau M."/>
            <person name="Gugger P.F."/>
            <person name="Sherman R."/>
            <person name="Stevens K."/>
            <person name="Langley C.H."/>
            <person name="Pellegrini M."/>
            <person name="Salzberg S.L."/>
        </authorList>
    </citation>
    <scope>NUCLEOTIDE SEQUENCE [LARGE SCALE GENOMIC DNA]</scope>
    <source>
        <strain evidence="15 16">cv. SW786</strain>
    </source>
</reference>
<dbReference type="PROSITE" id="PS50873">
    <property type="entry name" value="PEROXIDASE_4"/>
    <property type="match status" value="1"/>
</dbReference>
<keyword evidence="13" id="KW-1133">Transmembrane helix</keyword>
<evidence type="ECO:0000256" key="3">
    <source>
        <dbReference type="ARBA" id="ARBA00012313"/>
    </source>
</evidence>
<dbReference type="SUPFAM" id="SSF48113">
    <property type="entry name" value="Heme-dependent peroxidases"/>
    <property type="match status" value="1"/>
</dbReference>
<feature type="binding site" description="axial binding residue" evidence="11">
    <location>
        <position position="225"/>
    </location>
    <ligand>
        <name>heme b</name>
        <dbReference type="ChEBI" id="CHEBI:60344"/>
    </ligand>
    <ligandPart>
        <name>Fe</name>
        <dbReference type="ChEBI" id="CHEBI:18248"/>
    </ligandPart>
</feature>
<accession>A0A7N2R0S0</accession>
<dbReference type="Gramene" id="QL03p009424:mrna">
    <property type="protein sequence ID" value="QL03p009424:mrna"/>
    <property type="gene ID" value="QL03p009424"/>
</dbReference>
<keyword evidence="13" id="KW-0472">Membrane</keyword>
<keyword evidence="16" id="KW-1185">Reference proteome</keyword>
<dbReference type="PROSITE" id="PS00435">
    <property type="entry name" value="PEROXIDASE_1"/>
    <property type="match status" value="1"/>
</dbReference>
<evidence type="ECO:0000256" key="12">
    <source>
        <dbReference type="PIRSR" id="PIRSR600823-4"/>
    </source>
</evidence>
<dbReference type="EnsemblPlants" id="QL03p009424:mrna">
    <property type="protein sequence ID" value="QL03p009424:mrna"/>
    <property type="gene ID" value="QL03p009424"/>
</dbReference>
<feature type="binding site" evidence="10">
    <location>
        <position position="195"/>
    </location>
    <ligand>
        <name>substrate</name>
    </ligand>
</feature>
<dbReference type="Gene3D" id="1.10.420.10">
    <property type="entry name" value="Peroxidase, domain 2"/>
    <property type="match status" value="1"/>
</dbReference>
<evidence type="ECO:0000256" key="10">
    <source>
        <dbReference type="PIRSR" id="PIRSR600823-2"/>
    </source>
</evidence>
<evidence type="ECO:0000256" key="1">
    <source>
        <dbReference type="ARBA" id="ARBA00000189"/>
    </source>
</evidence>
<dbReference type="InterPro" id="IPR002016">
    <property type="entry name" value="Haem_peroxidase"/>
</dbReference>
<dbReference type="PRINTS" id="PR00458">
    <property type="entry name" value="PEROXIDASE"/>
</dbReference>
<comment type="similarity">
    <text evidence="2">Belongs to the peroxidase family. Ascorbate peroxidase subfamily.</text>
</comment>
<evidence type="ECO:0000256" key="2">
    <source>
        <dbReference type="ARBA" id="ARBA00006873"/>
    </source>
</evidence>
<reference evidence="15" key="2">
    <citation type="submission" date="2021-01" db="UniProtKB">
        <authorList>
            <consortium name="EnsemblPlants"/>
        </authorList>
    </citation>
    <scope>IDENTIFICATION</scope>
</reference>
<dbReference type="PRINTS" id="PR00461">
    <property type="entry name" value="PLPEROXIDASE"/>
</dbReference>
<keyword evidence="13" id="KW-0812">Transmembrane</keyword>
<proteinExistence type="inferred from homology"/>
<dbReference type="Proteomes" id="UP000594261">
    <property type="component" value="Chromosome 3"/>
</dbReference>
<feature type="transmembrane region" description="Helical" evidence="13">
    <location>
        <begin position="40"/>
        <end position="66"/>
    </location>
</feature>
<dbReference type="Gene3D" id="1.10.520.10">
    <property type="match status" value="1"/>
</dbReference>
<comment type="cofactor">
    <cofactor evidence="11">
        <name>Ca(2+)</name>
        <dbReference type="ChEBI" id="CHEBI:29108"/>
    </cofactor>
    <text evidence="11">Binds 2 calcium ions per subunit.</text>
</comment>
<dbReference type="GO" id="GO:0020037">
    <property type="term" value="F:heme binding"/>
    <property type="evidence" value="ECO:0007669"/>
    <property type="project" value="InterPro"/>
</dbReference>
<feature type="binding site" evidence="11">
    <location>
        <position position="119"/>
    </location>
    <ligand>
        <name>Ca(2+)</name>
        <dbReference type="ChEBI" id="CHEBI:29108"/>
        <label>1</label>
    </ligand>
</feature>
<comment type="catalytic activity">
    <reaction evidence="1">
        <text>2 a phenolic donor + H2O2 = 2 a phenolic radical donor + 2 H2O</text>
        <dbReference type="Rhea" id="RHEA:56136"/>
        <dbReference type="ChEBI" id="CHEBI:15377"/>
        <dbReference type="ChEBI" id="CHEBI:16240"/>
        <dbReference type="ChEBI" id="CHEBI:139520"/>
        <dbReference type="ChEBI" id="CHEBI:139521"/>
        <dbReference type="EC" id="1.11.1.7"/>
    </reaction>
</comment>
<feature type="site" description="Transition state stabilizer" evidence="12">
    <location>
        <position position="111"/>
    </location>
</feature>
<evidence type="ECO:0000256" key="9">
    <source>
        <dbReference type="PIRSR" id="PIRSR600823-1"/>
    </source>
</evidence>
<keyword evidence="6 11" id="KW-0479">Metal-binding</keyword>
<dbReference type="InterPro" id="IPR019793">
    <property type="entry name" value="Peroxidases_heam-ligand_BS"/>
</dbReference>
<evidence type="ECO:0000256" key="13">
    <source>
        <dbReference type="SAM" id="Phobius"/>
    </source>
</evidence>
<keyword evidence="11" id="KW-0106">Calcium</keyword>
<comment type="cofactor">
    <cofactor evidence="11">
        <name>heme b</name>
        <dbReference type="ChEBI" id="CHEBI:60344"/>
    </cofactor>
    <text evidence="11">Binds 1 heme b (iron(II)-protoporphyrin IX) group per subunit.</text>
</comment>
<dbReference type="GO" id="GO:0046872">
    <property type="term" value="F:metal ion binding"/>
    <property type="evidence" value="ECO:0007669"/>
    <property type="project" value="UniProtKB-KW"/>
</dbReference>
<dbReference type="Pfam" id="PF00141">
    <property type="entry name" value="peroxidase"/>
    <property type="match status" value="1"/>
</dbReference>
<protein>
    <recommendedName>
        <fullName evidence="3">peroxidase</fullName>
        <ecNumber evidence="3">1.11.1.7</ecNumber>
    </recommendedName>
</protein>
<evidence type="ECO:0000313" key="15">
    <source>
        <dbReference type="EnsemblPlants" id="QL03p009424:mrna"/>
    </source>
</evidence>
<feature type="domain" description="Plant heme peroxidase family profile" evidence="14">
    <location>
        <begin position="74"/>
        <end position="277"/>
    </location>
</feature>
<dbReference type="AlphaFoldDB" id="A0A7N2R0S0"/>
<keyword evidence="7" id="KW-0560">Oxidoreductase</keyword>
<evidence type="ECO:0000259" key="14">
    <source>
        <dbReference type="PROSITE" id="PS50873"/>
    </source>
</evidence>
<dbReference type="EMBL" id="LRBV02000003">
    <property type="status" value="NOT_ANNOTATED_CDS"/>
    <property type="molecule type" value="Genomic_DNA"/>
</dbReference>
<organism evidence="15 16">
    <name type="scientific">Quercus lobata</name>
    <name type="common">Valley oak</name>
    <dbReference type="NCBI Taxonomy" id="97700"/>
    <lineage>
        <taxon>Eukaryota</taxon>
        <taxon>Viridiplantae</taxon>
        <taxon>Streptophyta</taxon>
        <taxon>Embryophyta</taxon>
        <taxon>Tracheophyta</taxon>
        <taxon>Spermatophyta</taxon>
        <taxon>Magnoliopsida</taxon>
        <taxon>eudicotyledons</taxon>
        <taxon>Gunneridae</taxon>
        <taxon>Pentapetalae</taxon>
        <taxon>rosids</taxon>
        <taxon>fabids</taxon>
        <taxon>Fagales</taxon>
        <taxon>Fagaceae</taxon>
        <taxon>Quercus</taxon>
    </lineage>
</organism>
<feature type="active site" description="Proton acceptor" evidence="9">
    <location>
        <position position="115"/>
    </location>
</feature>
<dbReference type="InterPro" id="IPR000823">
    <property type="entry name" value="Peroxidase_pln"/>
</dbReference>
<evidence type="ECO:0000313" key="16">
    <source>
        <dbReference type="Proteomes" id="UP000594261"/>
    </source>
</evidence>
<evidence type="ECO:0000256" key="11">
    <source>
        <dbReference type="PIRSR" id="PIRSR600823-3"/>
    </source>
</evidence>
<keyword evidence="5" id="KW-0349">Heme</keyword>